<accession>A0ABP9DLV2</accession>
<evidence type="ECO:0000259" key="1">
    <source>
        <dbReference type="Pfam" id="PF00534"/>
    </source>
</evidence>
<evidence type="ECO:0000313" key="4">
    <source>
        <dbReference type="Proteomes" id="UP001500298"/>
    </source>
</evidence>
<name>A0ABP9DLV2_9BACT</name>
<gene>
    <name evidence="3" type="ORF">GCM10023331_35700</name>
</gene>
<dbReference type="Pfam" id="PF00534">
    <property type="entry name" value="Glycos_transf_1"/>
    <property type="match status" value="1"/>
</dbReference>
<reference evidence="4" key="1">
    <citation type="journal article" date="2019" name="Int. J. Syst. Evol. Microbiol.">
        <title>The Global Catalogue of Microorganisms (GCM) 10K type strain sequencing project: providing services to taxonomists for standard genome sequencing and annotation.</title>
        <authorList>
            <consortium name="The Broad Institute Genomics Platform"/>
            <consortium name="The Broad Institute Genome Sequencing Center for Infectious Disease"/>
            <person name="Wu L."/>
            <person name="Ma J."/>
        </authorList>
    </citation>
    <scope>NUCLEOTIDE SEQUENCE [LARGE SCALE GENOMIC DNA]</scope>
    <source>
        <strain evidence="4">JCM 18326</strain>
    </source>
</reference>
<dbReference type="RefSeq" id="WP_345374300.1">
    <property type="nucleotide sequence ID" value="NZ_BAABJX010000057.1"/>
</dbReference>
<comment type="caution">
    <text evidence="3">The sequence shown here is derived from an EMBL/GenBank/DDBJ whole genome shotgun (WGS) entry which is preliminary data.</text>
</comment>
<proteinExistence type="predicted"/>
<dbReference type="InterPro" id="IPR050194">
    <property type="entry name" value="Glycosyltransferase_grp1"/>
</dbReference>
<keyword evidence="4" id="KW-1185">Reference proteome</keyword>
<organism evidence="3 4">
    <name type="scientific">Algivirga pacifica</name>
    <dbReference type="NCBI Taxonomy" id="1162670"/>
    <lineage>
        <taxon>Bacteria</taxon>
        <taxon>Pseudomonadati</taxon>
        <taxon>Bacteroidota</taxon>
        <taxon>Cytophagia</taxon>
        <taxon>Cytophagales</taxon>
        <taxon>Flammeovirgaceae</taxon>
        <taxon>Algivirga</taxon>
    </lineage>
</organism>
<evidence type="ECO:0000259" key="2">
    <source>
        <dbReference type="Pfam" id="PF13439"/>
    </source>
</evidence>
<dbReference type="InterPro" id="IPR001296">
    <property type="entry name" value="Glyco_trans_1"/>
</dbReference>
<dbReference type="PANTHER" id="PTHR45947:SF3">
    <property type="entry name" value="SULFOQUINOVOSYL TRANSFERASE SQD2"/>
    <property type="match status" value="1"/>
</dbReference>
<protein>
    <submittedName>
        <fullName evidence="3">Colanic acid biosynthesis glycosyltransferase WcaL</fullName>
    </submittedName>
</protein>
<feature type="domain" description="Glycosyltransferase subfamily 4-like N-terminal" evidence="2">
    <location>
        <begin position="117"/>
        <end position="214"/>
    </location>
</feature>
<dbReference type="Proteomes" id="UP001500298">
    <property type="component" value="Unassembled WGS sequence"/>
</dbReference>
<dbReference type="InterPro" id="IPR028098">
    <property type="entry name" value="Glyco_trans_4-like_N"/>
</dbReference>
<dbReference type="Pfam" id="PF13439">
    <property type="entry name" value="Glyco_transf_4"/>
    <property type="match status" value="1"/>
</dbReference>
<dbReference type="Gene3D" id="3.40.50.2000">
    <property type="entry name" value="Glycogen Phosphorylase B"/>
    <property type="match status" value="2"/>
</dbReference>
<feature type="domain" description="Glycosyl transferase family 1" evidence="1">
    <location>
        <begin position="230"/>
        <end position="389"/>
    </location>
</feature>
<dbReference type="SUPFAM" id="SSF53756">
    <property type="entry name" value="UDP-Glycosyltransferase/glycogen phosphorylase"/>
    <property type="match status" value="1"/>
</dbReference>
<dbReference type="PANTHER" id="PTHR45947">
    <property type="entry name" value="SULFOQUINOVOSYL TRANSFERASE SQD2"/>
    <property type="match status" value="1"/>
</dbReference>
<evidence type="ECO:0000313" key="3">
    <source>
        <dbReference type="EMBL" id="GAA4847819.1"/>
    </source>
</evidence>
<sequence length="410" mass="46874">MPKRVCIVVSSFPTISETFILNQIKFLIDSGYKVRILSTRDVDTLIGRHPVVEDYHLMDYANTIDWEKHMPLNFLQRILGALKELYKYRQTPLFSNLLKSFNVLKYGRQAVNLVKFYQTLMAKFFIDGDIIHVHFALNALPIIPLLDMINPDVRLLVTFHGYDAFHYSKQFYTPLLSSNIVSYTVNTPFLKEKVENLSFPKERVSILPVGLDTSQFNRGLRCGEVKGVFNVIFIGRLIPLKAPLLAIKIIQRLQQLRNNCHLTIIGEGPEFTACQEHIVYHNLQNIVSMKGSMTQDQVKKELSESHVFLFPGIIDGEGRSEAQGLVIQEAQAMELPVIVSDVGGMKYGMINGETGFVVKEKDIEGFVEKLKWLMDHPEEQQKMGKAARNFVVENYDNKVLGEKLIEIYES</sequence>
<dbReference type="EMBL" id="BAABJX010000057">
    <property type="protein sequence ID" value="GAA4847819.1"/>
    <property type="molecule type" value="Genomic_DNA"/>
</dbReference>